<dbReference type="PANTHER" id="PTHR46401:SF2">
    <property type="entry name" value="GLYCOSYLTRANSFERASE WBBK-RELATED"/>
    <property type="match status" value="1"/>
</dbReference>
<evidence type="ECO:0000313" key="4">
    <source>
        <dbReference type="Proteomes" id="UP000825009"/>
    </source>
</evidence>
<dbReference type="Pfam" id="PF00534">
    <property type="entry name" value="Glycos_transf_1"/>
    <property type="match status" value="1"/>
</dbReference>
<dbReference type="EMBL" id="CP079194">
    <property type="protein sequence ID" value="QXT40020.1"/>
    <property type="molecule type" value="Genomic_DNA"/>
</dbReference>
<dbReference type="RefSeq" id="WP_219003060.1">
    <property type="nucleotide sequence ID" value="NZ_CP079194.1"/>
</dbReference>
<feature type="domain" description="Glycosyl transferase family 1" evidence="2">
    <location>
        <begin position="232"/>
        <end position="379"/>
    </location>
</feature>
<keyword evidence="4" id="KW-1185">Reference proteome</keyword>
<sequence length="408" mass="44685">MSAFARIPCPWLDVTRLLTRVGRGTLTGIDRVELAYLRAAIETGCESYLCRTTRGYLRLDRIGAGRLLEMADGTRPLGSADMLSKLTLRGNRPRHRVEATLREVAVDRCGPRGLSALIARGPNRDLTYINVGHSNLSRATLSAFGAREGARVMVMIHDLIPLTHPDYVADGQPANFAGRVERVRRHATHVIANSKATSDSLDAHWSGQEKPPHRIIAPLGVEARPMPKDATRDSNLFVMLGTIEARKNHALMLDAWDLLAKELPADRMPHLHIIGAIGWKVEAFVERLKSHPLFGDRITLNGPGGLLDDAAVRNRLAKASALLFPSIAEGYGYPPLEAAMAGAVPICSNLPVFRETLGDCAVYVDSYEAYSWAETIKQHLCGTAVKPGLTKLKVTTWAEHFEMVAEAV</sequence>
<evidence type="ECO:0000259" key="2">
    <source>
        <dbReference type="Pfam" id="PF00534"/>
    </source>
</evidence>
<evidence type="ECO:0000313" key="3">
    <source>
        <dbReference type="EMBL" id="QXT40020.1"/>
    </source>
</evidence>
<dbReference type="InterPro" id="IPR001296">
    <property type="entry name" value="Glyco_trans_1"/>
</dbReference>
<dbReference type="PANTHER" id="PTHR46401">
    <property type="entry name" value="GLYCOSYLTRANSFERASE WBBK-RELATED"/>
    <property type="match status" value="1"/>
</dbReference>
<evidence type="ECO:0000256" key="1">
    <source>
        <dbReference type="ARBA" id="ARBA00022679"/>
    </source>
</evidence>
<dbReference type="GO" id="GO:0016757">
    <property type="term" value="F:glycosyltransferase activity"/>
    <property type="evidence" value="ECO:0007669"/>
    <property type="project" value="InterPro"/>
</dbReference>
<gene>
    <name evidence="3" type="ORF">KYE46_01795</name>
</gene>
<dbReference type="Proteomes" id="UP000825009">
    <property type="component" value="Chromosome"/>
</dbReference>
<reference evidence="3 4" key="1">
    <citation type="submission" date="2021-07" db="EMBL/GenBank/DDBJ databases">
        <title>A novel Jannaschia species isolated from marine dinoflagellate Ceratoperidinium margalefii.</title>
        <authorList>
            <person name="Jiang Y."/>
            <person name="Li Z."/>
        </authorList>
    </citation>
    <scope>NUCLEOTIDE SEQUENCE [LARGE SCALE GENOMIC DNA]</scope>
    <source>
        <strain evidence="3 4">J12C1-MA-4</strain>
    </source>
</reference>
<protein>
    <submittedName>
        <fullName evidence="3">Glycosyltransferase family 4 protein</fullName>
    </submittedName>
</protein>
<keyword evidence="1" id="KW-0808">Transferase</keyword>
<accession>A0A8F6TWL7</accession>
<dbReference type="KEGG" id="gce:KYE46_01795"/>
<organism evidence="3 4">
    <name type="scientific">Gymnodinialimonas ceratoperidinii</name>
    <dbReference type="NCBI Taxonomy" id="2856823"/>
    <lineage>
        <taxon>Bacteria</taxon>
        <taxon>Pseudomonadati</taxon>
        <taxon>Pseudomonadota</taxon>
        <taxon>Alphaproteobacteria</taxon>
        <taxon>Rhodobacterales</taxon>
        <taxon>Paracoccaceae</taxon>
        <taxon>Gymnodinialimonas</taxon>
    </lineage>
</organism>
<dbReference type="AlphaFoldDB" id="A0A8F6TWL7"/>
<dbReference type="CDD" id="cd03809">
    <property type="entry name" value="GT4_MtfB-like"/>
    <property type="match status" value="1"/>
</dbReference>
<proteinExistence type="predicted"/>
<name>A0A8F6TWL7_9RHOB</name>